<dbReference type="eggNOG" id="COG0537">
    <property type="taxonomic scope" value="Bacteria"/>
</dbReference>
<dbReference type="HOGENOM" id="CLU_056776_1_1_11"/>
<name>C7R4H6_JONDD</name>
<feature type="active site" description="Tele-AMP-histidine intermediate" evidence="2">
    <location>
        <position position="143"/>
    </location>
</feature>
<dbReference type="InterPro" id="IPR039383">
    <property type="entry name" value="FHIT"/>
</dbReference>
<evidence type="ECO:0000313" key="7">
    <source>
        <dbReference type="Proteomes" id="UP000000628"/>
    </source>
</evidence>
<dbReference type="RefSeq" id="WP_015771661.1">
    <property type="nucleotide sequence ID" value="NC_013174.1"/>
</dbReference>
<dbReference type="GO" id="GO:0003824">
    <property type="term" value="F:catalytic activity"/>
    <property type="evidence" value="ECO:0007669"/>
    <property type="project" value="InterPro"/>
</dbReference>
<sequence>MSTEDNAPTPDQFAGQPDAWQRLWTPHRMVYIGGENKPRDTTTQQCPFCRIPSGQDEDGLVVYRGAHVYAVLNLYPYNAGHLMVVPYQHVSLYSDISPEVVTDMGIVTQQAMTALARTMNPAGFNIGMNQGEAGGAGIAAHLHQHIVPRWVGDANFFPIIGQTKAIPSLLADTRHQLATAWPTP</sequence>
<reference evidence="6 7" key="1">
    <citation type="journal article" date="2009" name="Stand. Genomic Sci.">
        <title>Complete genome sequence of Jonesia denitrificans type strain (Prevot 55134).</title>
        <authorList>
            <person name="Pukall R."/>
            <person name="Gehrich-Schroter G."/>
            <person name="Lapidus A."/>
            <person name="Nolan M."/>
            <person name="Glavina Del Rio T."/>
            <person name="Lucas S."/>
            <person name="Chen F."/>
            <person name="Tice H."/>
            <person name="Pitluck S."/>
            <person name="Cheng J.F."/>
            <person name="Copeland A."/>
            <person name="Saunders E."/>
            <person name="Brettin T."/>
            <person name="Detter J.C."/>
            <person name="Bruce D."/>
            <person name="Goodwin L."/>
            <person name="Pati A."/>
            <person name="Ivanova N."/>
            <person name="Mavromatis K."/>
            <person name="Ovchinnikova G."/>
            <person name="Chen A."/>
            <person name="Palaniappan K."/>
            <person name="Land M."/>
            <person name="Hauser L."/>
            <person name="Chang Y.J."/>
            <person name="Jeffries C.D."/>
            <person name="Chain P."/>
            <person name="Goker M."/>
            <person name="Bristow J."/>
            <person name="Eisen J.A."/>
            <person name="Markowitz V."/>
            <person name="Hugenholtz P."/>
            <person name="Kyrpides N.C."/>
            <person name="Klenk H.P."/>
            <person name="Han C."/>
        </authorList>
    </citation>
    <scope>NUCLEOTIDE SEQUENCE [LARGE SCALE GENOMIC DNA]</scope>
    <source>
        <strain evidence="7">ATCC 14870 / DSM 20603 / BCRC 15368 / CIP 55.134 / JCM 11481 / NBRC 15587 / NCTC 10816 / Prevot 55134</strain>
    </source>
</reference>
<dbReference type="STRING" id="471856.Jden_1377"/>
<evidence type="ECO:0000256" key="4">
    <source>
        <dbReference type="PROSITE-ProRule" id="PRU00464"/>
    </source>
</evidence>
<feature type="domain" description="HIT" evidence="5">
    <location>
        <begin position="47"/>
        <end position="156"/>
    </location>
</feature>
<accession>C7R4H6</accession>
<feature type="binding site" evidence="3">
    <location>
        <position position="73"/>
    </location>
    <ligand>
        <name>substrate</name>
    </ligand>
</feature>
<evidence type="ECO:0000256" key="2">
    <source>
        <dbReference type="PIRSR" id="PIRSR639383-1"/>
    </source>
</evidence>
<evidence type="ECO:0000256" key="1">
    <source>
        <dbReference type="ARBA" id="ARBA00022741"/>
    </source>
</evidence>
<organism evidence="6 7">
    <name type="scientific">Jonesia denitrificans (strain ATCC 14870 / DSM 20603 / BCRC 15368 / CIP 55.134 / JCM 11481 / NBRC 15587 / NCTC 10816 / Prevot 55134)</name>
    <name type="common">Listeria denitrificans</name>
    <dbReference type="NCBI Taxonomy" id="471856"/>
    <lineage>
        <taxon>Bacteria</taxon>
        <taxon>Bacillati</taxon>
        <taxon>Actinomycetota</taxon>
        <taxon>Actinomycetes</taxon>
        <taxon>Micrococcales</taxon>
        <taxon>Jonesiaceae</taxon>
        <taxon>Jonesia</taxon>
    </lineage>
</organism>
<evidence type="ECO:0000256" key="3">
    <source>
        <dbReference type="PIRSR" id="PIRSR639383-2"/>
    </source>
</evidence>
<dbReference type="InterPro" id="IPR011146">
    <property type="entry name" value="HIT-like"/>
</dbReference>
<evidence type="ECO:0000313" key="6">
    <source>
        <dbReference type="EMBL" id="ACV09033.1"/>
    </source>
</evidence>
<dbReference type="KEGG" id="jde:Jden_1377"/>
<dbReference type="PROSITE" id="PS51084">
    <property type="entry name" value="HIT_2"/>
    <property type="match status" value="1"/>
</dbReference>
<evidence type="ECO:0000259" key="5">
    <source>
        <dbReference type="PROSITE" id="PS51084"/>
    </source>
</evidence>
<dbReference type="OrthoDB" id="9784774at2"/>
<dbReference type="Pfam" id="PF01230">
    <property type="entry name" value="HIT"/>
    <property type="match status" value="1"/>
</dbReference>
<dbReference type="PANTHER" id="PTHR42997:SF1">
    <property type="entry name" value="AP-4-A PHOSPHORYLASE"/>
    <property type="match status" value="1"/>
</dbReference>
<dbReference type="InterPro" id="IPR052908">
    <property type="entry name" value="AP-4-A_phosphorylase"/>
</dbReference>
<dbReference type="EMBL" id="CP001706">
    <property type="protein sequence ID" value="ACV09033.1"/>
    <property type="molecule type" value="Genomic_DNA"/>
</dbReference>
<keyword evidence="1" id="KW-0547">Nucleotide-binding</keyword>
<dbReference type="Proteomes" id="UP000000628">
    <property type="component" value="Chromosome"/>
</dbReference>
<dbReference type="InterPro" id="IPR036265">
    <property type="entry name" value="HIT-like_sf"/>
</dbReference>
<feature type="short sequence motif" description="Histidine triad motif" evidence="4">
    <location>
        <begin position="141"/>
        <end position="145"/>
    </location>
</feature>
<gene>
    <name evidence="6" type="ordered locus">Jden_1377</name>
</gene>
<feature type="binding site" evidence="3">
    <location>
        <position position="145"/>
    </location>
    <ligand>
        <name>substrate</name>
    </ligand>
</feature>
<dbReference type="PANTHER" id="PTHR42997">
    <property type="entry name" value="HIT FAMILY HYDROLASE"/>
    <property type="match status" value="1"/>
</dbReference>
<dbReference type="AlphaFoldDB" id="C7R4H6"/>
<protein>
    <submittedName>
        <fullName evidence="6">Histidine triad (HIT) protein</fullName>
    </submittedName>
</protein>
<keyword evidence="7" id="KW-1185">Reference proteome</keyword>
<dbReference type="Gene3D" id="3.30.428.10">
    <property type="entry name" value="HIT-like"/>
    <property type="match status" value="1"/>
</dbReference>
<dbReference type="SUPFAM" id="SSF54197">
    <property type="entry name" value="HIT-like"/>
    <property type="match status" value="1"/>
</dbReference>
<proteinExistence type="predicted"/>
<dbReference type="GO" id="GO:0000166">
    <property type="term" value="F:nucleotide binding"/>
    <property type="evidence" value="ECO:0007669"/>
    <property type="project" value="UniProtKB-KW"/>
</dbReference>
<dbReference type="CDD" id="cd01275">
    <property type="entry name" value="FHIT"/>
    <property type="match status" value="1"/>
</dbReference>